<dbReference type="AlphaFoldDB" id="A0A1Y1XS24"/>
<protein>
    <recommendedName>
        <fullName evidence="4">PWWP domain-containing protein</fullName>
    </recommendedName>
</protein>
<evidence type="ECO:0000313" key="2">
    <source>
        <dbReference type="EMBL" id="ORX88475.1"/>
    </source>
</evidence>
<reference evidence="2 3" key="1">
    <citation type="submission" date="2016-07" db="EMBL/GenBank/DDBJ databases">
        <title>Pervasive Adenine N6-methylation of Active Genes in Fungi.</title>
        <authorList>
            <consortium name="DOE Joint Genome Institute"/>
            <person name="Mondo S.J."/>
            <person name="Dannebaum R.O."/>
            <person name="Kuo R.C."/>
            <person name="Labutti K."/>
            <person name="Haridas S."/>
            <person name="Kuo A."/>
            <person name="Salamov A."/>
            <person name="Ahrendt S.R."/>
            <person name="Lipzen A."/>
            <person name="Sullivan W."/>
            <person name="Andreopoulos W.B."/>
            <person name="Clum A."/>
            <person name="Lindquist E."/>
            <person name="Daum C."/>
            <person name="Ramamoorthy G.K."/>
            <person name="Gryganskyi A."/>
            <person name="Culley D."/>
            <person name="Magnuson J.K."/>
            <person name="James T.Y."/>
            <person name="O'Malley M.A."/>
            <person name="Stajich J.E."/>
            <person name="Spatafora J.W."/>
            <person name="Visel A."/>
            <person name="Grigoriev I.V."/>
        </authorList>
    </citation>
    <scope>NUCLEOTIDE SEQUENCE [LARGE SCALE GENOMIC DNA]</scope>
    <source>
        <strain evidence="2 3">CBS 931.73</strain>
    </source>
</reference>
<feature type="compositionally biased region" description="Basic and acidic residues" evidence="1">
    <location>
        <begin position="216"/>
        <end position="231"/>
    </location>
</feature>
<feature type="region of interest" description="Disordered" evidence="1">
    <location>
        <begin position="199"/>
        <end position="242"/>
    </location>
</feature>
<feature type="compositionally biased region" description="Polar residues" evidence="1">
    <location>
        <begin position="282"/>
        <end position="297"/>
    </location>
</feature>
<gene>
    <name evidence="2" type="ORF">K493DRAFT_306585</name>
</gene>
<organism evidence="2 3">
    <name type="scientific">Basidiobolus meristosporus CBS 931.73</name>
    <dbReference type="NCBI Taxonomy" id="1314790"/>
    <lineage>
        <taxon>Eukaryota</taxon>
        <taxon>Fungi</taxon>
        <taxon>Fungi incertae sedis</taxon>
        <taxon>Zoopagomycota</taxon>
        <taxon>Entomophthoromycotina</taxon>
        <taxon>Basidiobolomycetes</taxon>
        <taxon>Basidiobolales</taxon>
        <taxon>Basidiobolaceae</taxon>
        <taxon>Basidiobolus</taxon>
    </lineage>
</organism>
<evidence type="ECO:0000313" key="3">
    <source>
        <dbReference type="Proteomes" id="UP000193498"/>
    </source>
</evidence>
<proteinExistence type="predicted"/>
<comment type="caution">
    <text evidence="2">The sequence shown here is derived from an EMBL/GenBank/DDBJ whole genome shotgun (WGS) entry which is preliminary data.</text>
</comment>
<dbReference type="CDD" id="cd05162">
    <property type="entry name" value="PWWP"/>
    <property type="match status" value="1"/>
</dbReference>
<sequence>MYPGVSHRVGEVTYNPDATTKSAVEQRNNEQQAMRDKYGVLFDLLEDRNTFDNTHSGNILDFAKPSHLNNSAALSAISHLLRQVKSADLKASQDKVDQFDRSISNRHPSSVSNLPLSQVISIIKSCTIICAVCKCIWVDDALFSEDPAVVCMRELKGIQAKDLLLGLMEANARSFCHAKSQGKVLKTRQIIKKGRYRMSHSYKSKRRRLPKGTLRRSKDLAKHGNSDKVIHNMDGSSSPSASIHIGPLSSKVASATIINTEGTTAQIAQLTQEKRSYDDSSSELSEAPTSELNSVSDMSESHSLIDCNSEDLAWIYGRTANDTSTFDLRTDVALGSDSQNTKQDDVNTIDPRASFGIPVSEFRRTTAIFVNPLDENEPFWWPALLVPTSETDKSMRKPKSGQYIVRYFEDGTYSLCWPYEFVIFDSTSSPFTQFKKLIPNFLHHIAVRRALAYLETEQVPNEIRWARWKNNSRRVLIFNFQYHSSSQLNLRKDEDPDIAIIETYLYMIGDEIQVNAPEDPKKSFKALVKDVDVLNDVHHKGLHYNVQYLRADVR</sequence>
<accession>A0A1Y1XS24</accession>
<keyword evidence="3" id="KW-1185">Reference proteome</keyword>
<dbReference type="OrthoDB" id="641149at2759"/>
<evidence type="ECO:0008006" key="4">
    <source>
        <dbReference type="Google" id="ProtNLM"/>
    </source>
</evidence>
<evidence type="ECO:0000256" key="1">
    <source>
        <dbReference type="SAM" id="MobiDB-lite"/>
    </source>
</evidence>
<dbReference type="Gene3D" id="2.30.30.140">
    <property type="match status" value="1"/>
</dbReference>
<dbReference type="EMBL" id="MCFE01000526">
    <property type="protein sequence ID" value="ORX88475.1"/>
    <property type="molecule type" value="Genomic_DNA"/>
</dbReference>
<name>A0A1Y1XS24_9FUNG</name>
<feature type="compositionally biased region" description="Basic residues" evidence="1">
    <location>
        <begin position="199"/>
        <end position="215"/>
    </location>
</feature>
<dbReference type="SUPFAM" id="SSF63748">
    <property type="entry name" value="Tudor/PWWP/MBT"/>
    <property type="match status" value="1"/>
</dbReference>
<feature type="region of interest" description="Disordered" evidence="1">
    <location>
        <begin position="272"/>
        <end position="297"/>
    </location>
</feature>
<dbReference type="InParanoid" id="A0A1Y1XS24"/>
<dbReference type="Proteomes" id="UP000193498">
    <property type="component" value="Unassembled WGS sequence"/>
</dbReference>